<gene>
    <name evidence="2" type="ORF">AVEN_166974_1</name>
</gene>
<evidence type="ECO:0000313" key="3">
    <source>
        <dbReference type="Proteomes" id="UP000499080"/>
    </source>
</evidence>
<comment type="caution">
    <text evidence="2">The sequence shown here is derived from an EMBL/GenBank/DDBJ whole genome shotgun (WGS) entry which is preliminary data.</text>
</comment>
<feature type="region of interest" description="Disordered" evidence="1">
    <location>
        <begin position="65"/>
        <end position="84"/>
    </location>
</feature>
<dbReference type="Proteomes" id="UP000499080">
    <property type="component" value="Unassembled WGS sequence"/>
</dbReference>
<organism evidence="2 3">
    <name type="scientific">Araneus ventricosus</name>
    <name type="common">Orbweaver spider</name>
    <name type="synonym">Epeira ventricosa</name>
    <dbReference type="NCBI Taxonomy" id="182803"/>
    <lineage>
        <taxon>Eukaryota</taxon>
        <taxon>Metazoa</taxon>
        <taxon>Ecdysozoa</taxon>
        <taxon>Arthropoda</taxon>
        <taxon>Chelicerata</taxon>
        <taxon>Arachnida</taxon>
        <taxon>Araneae</taxon>
        <taxon>Araneomorphae</taxon>
        <taxon>Entelegynae</taxon>
        <taxon>Araneoidea</taxon>
        <taxon>Araneidae</taxon>
        <taxon>Araneus</taxon>
    </lineage>
</organism>
<reference evidence="2 3" key="1">
    <citation type="journal article" date="2019" name="Sci. Rep.">
        <title>Orb-weaving spider Araneus ventricosus genome elucidates the spidroin gene catalogue.</title>
        <authorList>
            <person name="Kono N."/>
            <person name="Nakamura H."/>
            <person name="Ohtoshi R."/>
            <person name="Moran D.A.P."/>
            <person name="Shinohara A."/>
            <person name="Yoshida Y."/>
            <person name="Fujiwara M."/>
            <person name="Mori M."/>
            <person name="Tomita M."/>
            <person name="Arakawa K."/>
        </authorList>
    </citation>
    <scope>NUCLEOTIDE SEQUENCE [LARGE SCALE GENOMIC DNA]</scope>
</reference>
<dbReference type="EMBL" id="BGPR01001641">
    <property type="protein sequence ID" value="GBM58582.1"/>
    <property type="molecule type" value="Genomic_DNA"/>
</dbReference>
<accession>A0A4Y2GX36</accession>
<evidence type="ECO:0000313" key="2">
    <source>
        <dbReference type="EMBL" id="GBM58582.1"/>
    </source>
</evidence>
<feature type="compositionally biased region" description="Polar residues" evidence="1">
    <location>
        <begin position="65"/>
        <end position="81"/>
    </location>
</feature>
<protein>
    <submittedName>
        <fullName evidence="2">Uncharacterized protein</fullName>
    </submittedName>
</protein>
<evidence type="ECO:0000256" key="1">
    <source>
        <dbReference type="SAM" id="MobiDB-lite"/>
    </source>
</evidence>
<dbReference type="AlphaFoldDB" id="A0A4Y2GX36"/>
<name>A0A4Y2GX36_ARAVE</name>
<keyword evidence="3" id="KW-1185">Reference proteome</keyword>
<sequence length="105" mass="12029">MQIGAEEILCASITVHSRPHYLGKLSVNWTRGSLHHPPRQEEVVIYPAINGKWFRTSRHPQDLTFISSPSATNRRSQTARSDLSPGRITWLTDRRERGARLDLKI</sequence>
<proteinExistence type="predicted"/>